<dbReference type="AlphaFoldDB" id="A0A8J3FZ82"/>
<evidence type="ECO:0000313" key="2">
    <source>
        <dbReference type="Proteomes" id="UP000614287"/>
    </source>
</evidence>
<protein>
    <submittedName>
        <fullName evidence="1">Uncharacterized protein</fullName>
    </submittedName>
</protein>
<reference evidence="1" key="1">
    <citation type="journal article" date="2014" name="Int. J. Syst. Evol. Microbiol.">
        <title>Complete genome sequence of Corynebacterium casei LMG S-19264T (=DSM 44701T), isolated from a smear-ripened cheese.</title>
        <authorList>
            <consortium name="US DOE Joint Genome Institute (JGI-PGF)"/>
            <person name="Walter F."/>
            <person name="Albersmeier A."/>
            <person name="Kalinowski J."/>
            <person name="Ruckert C."/>
        </authorList>
    </citation>
    <scope>NUCLEOTIDE SEQUENCE</scope>
    <source>
        <strain evidence="1">KCTC 32501</strain>
    </source>
</reference>
<name>A0A8J3FZ82_9BURK</name>
<dbReference type="Proteomes" id="UP000614287">
    <property type="component" value="Unassembled WGS sequence"/>
</dbReference>
<dbReference type="EMBL" id="BMZG01000015">
    <property type="protein sequence ID" value="GHA79483.1"/>
    <property type="molecule type" value="Genomic_DNA"/>
</dbReference>
<keyword evidence="2" id="KW-1185">Reference proteome</keyword>
<organism evidence="1 2">
    <name type="scientific">Formosimonas limnophila</name>
    <dbReference type="NCBI Taxonomy" id="1384487"/>
    <lineage>
        <taxon>Bacteria</taxon>
        <taxon>Pseudomonadati</taxon>
        <taxon>Pseudomonadota</taxon>
        <taxon>Betaproteobacteria</taxon>
        <taxon>Burkholderiales</taxon>
        <taxon>Burkholderiaceae</taxon>
        <taxon>Formosimonas</taxon>
    </lineage>
</organism>
<dbReference type="RefSeq" id="WP_189493885.1">
    <property type="nucleotide sequence ID" value="NZ_BMZG01000015.1"/>
</dbReference>
<comment type="caution">
    <text evidence="1">The sequence shown here is derived from an EMBL/GenBank/DDBJ whole genome shotgun (WGS) entry which is preliminary data.</text>
</comment>
<gene>
    <name evidence="1" type="ORF">GCM10009007_20590</name>
</gene>
<evidence type="ECO:0000313" key="1">
    <source>
        <dbReference type="EMBL" id="GHA79483.1"/>
    </source>
</evidence>
<sequence>MSRDAMHWARHATTRSALLNVIAGYQRRDARFERVVDAHLKAGRLCWDDGVLKVGQSNTTHHITTPSGHTHHL</sequence>
<reference evidence="1" key="2">
    <citation type="submission" date="2020-09" db="EMBL/GenBank/DDBJ databases">
        <authorList>
            <person name="Sun Q."/>
            <person name="Kim S."/>
        </authorList>
    </citation>
    <scope>NUCLEOTIDE SEQUENCE</scope>
    <source>
        <strain evidence="1">KCTC 32501</strain>
    </source>
</reference>
<accession>A0A8J3FZ82</accession>
<proteinExistence type="predicted"/>